<evidence type="ECO:0000313" key="3">
    <source>
        <dbReference type="Proteomes" id="UP001246473"/>
    </source>
</evidence>
<dbReference type="AlphaFoldDB" id="A0AAP5QH93"/>
<feature type="transmembrane region" description="Helical" evidence="1">
    <location>
        <begin position="98"/>
        <end position="117"/>
    </location>
</feature>
<evidence type="ECO:0000313" key="2">
    <source>
        <dbReference type="EMBL" id="MDT8843655.1"/>
    </source>
</evidence>
<keyword evidence="1" id="KW-1133">Transmembrane helix</keyword>
<dbReference type="RefSeq" id="WP_315697670.1">
    <property type="nucleotide sequence ID" value="NZ_JANSLM010000027.1"/>
</dbReference>
<organism evidence="2 3">
    <name type="scientific">Paraburkholderia fungorum</name>
    <dbReference type="NCBI Taxonomy" id="134537"/>
    <lineage>
        <taxon>Bacteria</taxon>
        <taxon>Pseudomonadati</taxon>
        <taxon>Pseudomonadota</taxon>
        <taxon>Betaproteobacteria</taxon>
        <taxon>Burkholderiales</taxon>
        <taxon>Burkholderiaceae</taxon>
        <taxon>Paraburkholderia</taxon>
    </lineage>
</organism>
<name>A0AAP5QH93_9BURK</name>
<evidence type="ECO:0000256" key="1">
    <source>
        <dbReference type="SAM" id="Phobius"/>
    </source>
</evidence>
<comment type="caution">
    <text evidence="2">The sequence shown here is derived from an EMBL/GenBank/DDBJ whole genome shotgun (WGS) entry which is preliminary data.</text>
</comment>
<protein>
    <submittedName>
        <fullName evidence="2">Phage Gp37/Gp68 family protein</fullName>
    </submittedName>
</protein>
<keyword evidence="1" id="KW-0812">Transmembrane</keyword>
<dbReference type="EMBL" id="JANSLM010000027">
    <property type="protein sequence ID" value="MDT8843655.1"/>
    <property type="molecule type" value="Genomic_DNA"/>
</dbReference>
<reference evidence="2" key="1">
    <citation type="submission" date="2022-08" db="EMBL/GenBank/DDBJ databases">
        <authorList>
            <person name="Kim S.-J."/>
        </authorList>
    </citation>
    <scope>NUCLEOTIDE SEQUENCE</scope>
    <source>
        <strain evidence="2">KJ</strain>
    </source>
</reference>
<dbReference type="Proteomes" id="UP001246473">
    <property type="component" value="Unassembled WGS sequence"/>
</dbReference>
<gene>
    <name evidence="2" type="ORF">ParKJ_40340</name>
</gene>
<sequence>MGKTTIEWTDETWNPLRGCSRESPGCMHCYAEQVARRFSGTGQPYEGLIQFTAQGAKWTGVVRPVPEKLGAPLLWKRPRAVFVYSMSDLFHPAVSFEYIAAVFGAMALAPAHVFQILTKRASRMREFCQWLADEGSRVSGPQGLCITMFLVHVEALPERFAPTAQRGVASAGRWPLPNVLLGASVEDQRRADARRDALRDVSQLGWKTWVSYEPALGAVDWSGWSFIDWMVSGGESGPKARISRPEWHRATRDWCEGAGVPYCFKQWGAWLPREREGQCTGFVNVGKRAAGRLLDGCLHDAMPLTA</sequence>
<accession>A0AAP5QH93</accession>
<dbReference type="InterPro" id="IPR011101">
    <property type="entry name" value="DUF5131"/>
</dbReference>
<dbReference type="Pfam" id="PF07505">
    <property type="entry name" value="DUF5131"/>
    <property type="match status" value="1"/>
</dbReference>
<keyword evidence="1" id="KW-0472">Membrane</keyword>
<proteinExistence type="predicted"/>